<dbReference type="SUPFAM" id="SSF48334">
    <property type="entry name" value="DNA repair protein MutS, domain III"/>
    <property type="match status" value="1"/>
</dbReference>
<dbReference type="PROSITE" id="PS00486">
    <property type="entry name" value="DNA_MISMATCH_REPAIR_2"/>
    <property type="match status" value="1"/>
</dbReference>
<dbReference type="HAMAP" id="MF_00096">
    <property type="entry name" value="MutS"/>
    <property type="match status" value="1"/>
</dbReference>
<dbReference type="GO" id="GO:0003684">
    <property type="term" value="F:damaged DNA binding"/>
    <property type="evidence" value="ECO:0007669"/>
    <property type="project" value="UniProtKB-UniRule"/>
</dbReference>
<evidence type="ECO:0000256" key="4">
    <source>
        <dbReference type="ARBA" id="ARBA00022840"/>
    </source>
</evidence>
<dbReference type="CDD" id="cd03284">
    <property type="entry name" value="ABC_MutS1"/>
    <property type="match status" value="1"/>
</dbReference>
<dbReference type="InterPro" id="IPR005748">
    <property type="entry name" value="DNA_mismatch_repair_MutS"/>
</dbReference>
<evidence type="ECO:0000256" key="9">
    <source>
        <dbReference type="RuleBase" id="RU003756"/>
    </source>
</evidence>
<dbReference type="Pfam" id="PF05192">
    <property type="entry name" value="MutS_III"/>
    <property type="match status" value="1"/>
</dbReference>
<evidence type="ECO:0000313" key="12">
    <source>
        <dbReference type="Proteomes" id="UP000002030"/>
    </source>
</evidence>
<sequence length="851" mass="94998">MLPKGVKVTPMLEQYLHWKERYPDYLLFFRMGDFYELFFDDAKEASALLDIALTARDPERAIPMAGVPYHAVEQYLSRLVELGKKVAICEQVSEPDGRTLVQRRVVRLVTPGTFVPSEGGGDVHLVACVPRGEAWDLAVLSLSTGLFEAGTVPSGEVQGVLSSYFPTEVLLPKGKVPEDFPWRWVEREVDLFSPRGAHGLLLKRFGLSTLEGLGFHPEDHALGAAGAVLRYAEETQFRELSHLRPLRRISTGRGLMLDLTSQRNLDLVEPKGASLLGVLNFCKTPLGRRVLREWILHPLNDPEEINLRLDGVEFFVKDRDGARALGEALSSVGDVERALSRLHLGTGGPKDAALCRDFLSALPRVEELTRRTPKAWHLDLSPRVLALGETLAKAIEDRPPRDVSDGGVIRGGFDPELDELRSFLGGHEGWLSSFEERERDRTGIRGLKVRYNKVFGYYIEVSRSNADRVPEDYERRQTLVNAERFVTPELKEFEAKMARASEAVMSRERAVWERVLAELLSLTGELQRLARRVGELDCLFSLGEAAFQRGYVRPQVDLGDELVIRDGRHPVVEVAMAPEPFTPNHMHLDSGSRRMILLTGPNMAGKSTYLRMGALLVIMAQMGSFVPASHARVGCFNRIYTRIGARDDLARGQSTFMVEMVETAQILNGLTGRSLVILDEIGRGTSTDDGMSIAWAVMEYLHERSDLAPKVLFATHYHELTSLAERLPGVSNWSVAVKETPRGVVFLHHVVPRPADRSYGVEVAKLAGLPEAVLRRSRELLELFEGRRRRDVEGAAGKGMVRQTSLFDPGVDGILEELAACDPDNMTPLQCMERIYDLHKRAVEILRGGRA</sequence>
<dbReference type="GO" id="GO:0005524">
    <property type="term" value="F:ATP binding"/>
    <property type="evidence" value="ECO:0007669"/>
    <property type="project" value="UniProtKB-UniRule"/>
</dbReference>
<organism evidence="11 12">
    <name type="scientific">Thermanaerovibrio acidaminovorans (strain ATCC 49978 / DSM 6589 / Su883)</name>
    <name type="common">Selenomonas acidaminovorans</name>
    <dbReference type="NCBI Taxonomy" id="525903"/>
    <lineage>
        <taxon>Bacteria</taxon>
        <taxon>Thermotogati</taxon>
        <taxon>Synergistota</taxon>
        <taxon>Synergistia</taxon>
        <taxon>Synergistales</taxon>
        <taxon>Synergistaceae</taxon>
        <taxon>Thermanaerovibrio</taxon>
    </lineage>
</organism>
<dbReference type="RefSeq" id="WP_012869778.1">
    <property type="nucleotide sequence ID" value="NC_013522.1"/>
</dbReference>
<proteinExistence type="inferred from homology"/>
<feature type="binding site" evidence="7">
    <location>
        <begin position="600"/>
        <end position="607"/>
    </location>
    <ligand>
        <name>ATP</name>
        <dbReference type="ChEBI" id="CHEBI:30616"/>
    </ligand>
</feature>
<dbReference type="PANTHER" id="PTHR11361:SF34">
    <property type="entry name" value="DNA MISMATCH REPAIR PROTEIN MSH1, MITOCHONDRIAL"/>
    <property type="match status" value="1"/>
</dbReference>
<evidence type="ECO:0000313" key="11">
    <source>
        <dbReference type="EMBL" id="ACZ19263.1"/>
    </source>
</evidence>
<name>D1B5H2_THEAS</name>
<keyword evidence="5 7" id="KW-0238">DNA-binding</keyword>
<dbReference type="HOGENOM" id="CLU_002472_3_1_0"/>
<evidence type="ECO:0000256" key="3">
    <source>
        <dbReference type="ARBA" id="ARBA00022763"/>
    </source>
</evidence>
<protein>
    <recommendedName>
        <fullName evidence="7 8">DNA mismatch repair protein MutS</fullName>
    </recommendedName>
</protein>
<dbReference type="Gene3D" id="3.30.420.110">
    <property type="entry name" value="MutS, connector domain"/>
    <property type="match status" value="1"/>
</dbReference>
<dbReference type="Gene3D" id="3.40.50.300">
    <property type="entry name" value="P-loop containing nucleotide triphosphate hydrolases"/>
    <property type="match status" value="1"/>
</dbReference>
<dbReference type="InterPro" id="IPR016151">
    <property type="entry name" value="DNA_mismatch_repair_MutS_N"/>
</dbReference>
<reference evidence="11 12" key="1">
    <citation type="journal article" date="2009" name="Stand. Genomic Sci.">
        <title>Complete genome sequence of Thermanaerovibrio acidaminovorans type strain (Su883).</title>
        <authorList>
            <person name="Chovatia M."/>
            <person name="Sikorski J."/>
            <person name="Schroder M."/>
            <person name="Lapidus A."/>
            <person name="Nolan M."/>
            <person name="Tice H."/>
            <person name="Glavina Del Rio T."/>
            <person name="Copeland A."/>
            <person name="Cheng J.F."/>
            <person name="Lucas S."/>
            <person name="Chen F."/>
            <person name="Bruce D."/>
            <person name="Goodwin L."/>
            <person name="Pitluck S."/>
            <person name="Ivanova N."/>
            <person name="Mavromatis K."/>
            <person name="Ovchinnikova G."/>
            <person name="Pati A."/>
            <person name="Chen A."/>
            <person name="Palaniappan K."/>
            <person name="Land M."/>
            <person name="Hauser L."/>
            <person name="Chang Y.J."/>
            <person name="Jeffries C.D."/>
            <person name="Chain P."/>
            <person name="Saunders E."/>
            <person name="Detter J.C."/>
            <person name="Brettin T."/>
            <person name="Rohde M."/>
            <person name="Goker M."/>
            <person name="Spring S."/>
            <person name="Bristow J."/>
            <person name="Markowitz V."/>
            <person name="Hugenholtz P."/>
            <person name="Kyrpides N.C."/>
            <person name="Klenk H.P."/>
            <person name="Eisen J.A."/>
        </authorList>
    </citation>
    <scope>NUCLEOTIDE SEQUENCE [LARGE SCALE GENOMIC DNA]</scope>
    <source>
        <strain evidence="12">ATCC 49978 / DSM 6589 / Su883</strain>
    </source>
</reference>
<dbReference type="Proteomes" id="UP000002030">
    <property type="component" value="Chromosome"/>
</dbReference>
<dbReference type="Pfam" id="PF05190">
    <property type="entry name" value="MutS_IV"/>
    <property type="match status" value="1"/>
</dbReference>
<evidence type="ECO:0000256" key="7">
    <source>
        <dbReference type="HAMAP-Rule" id="MF_00096"/>
    </source>
</evidence>
<dbReference type="InterPro" id="IPR036187">
    <property type="entry name" value="DNA_mismatch_repair_MutS_sf"/>
</dbReference>
<evidence type="ECO:0000256" key="2">
    <source>
        <dbReference type="ARBA" id="ARBA00022741"/>
    </source>
</evidence>
<dbReference type="Pfam" id="PF00488">
    <property type="entry name" value="MutS_V"/>
    <property type="match status" value="1"/>
</dbReference>
<keyword evidence="3 7" id="KW-0227">DNA damage</keyword>
<dbReference type="GO" id="GO:0030983">
    <property type="term" value="F:mismatched DNA binding"/>
    <property type="evidence" value="ECO:0007669"/>
    <property type="project" value="InterPro"/>
</dbReference>
<dbReference type="SUPFAM" id="SSF55271">
    <property type="entry name" value="DNA repair protein MutS, domain I"/>
    <property type="match status" value="1"/>
</dbReference>
<keyword evidence="4 7" id="KW-0067">ATP-binding</keyword>
<keyword evidence="6 7" id="KW-0234">DNA repair</keyword>
<dbReference type="InterPro" id="IPR007860">
    <property type="entry name" value="DNA_mmatch_repair_MutS_con_dom"/>
</dbReference>
<dbReference type="GO" id="GO:0005829">
    <property type="term" value="C:cytosol"/>
    <property type="evidence" value="ECO:0007669"/>
    <property type="project" value="TreeGrafter"/>
</dbReference>
<evidence type="ECO:0000256" key="8">
    <source>
        <dbReference type="NCBIfam" id="TIGR01070"/>
    </source>
</evidence>
<dbReference type="InterPro" id="IPR036678">
    <property type="entry name" value="MutS_con_dom_sf"/>
</dbReference>
<evidence type="ECO:0000256" key="1">
    <source>
        <dbReference type="ARBA" id="ARBA00006271"/>
    </source>
</evidence>
<accession>D1B5H2</accession>
<dbReference type="InterPro" id="IPR007861">
    <property type="entry name" value="DNA_mismatch_repair_MutS_clamp"/>
</dbReference>
<keyword evidence="12" id="KW-1185">Reference proteome</keyword>
<dbReference type="AlphaFoldDB" id="D1B5H2"/>
<dbReference type="InterPro" id="IPR027417">
    <property type="entry name" value="P-loop_NTPase"/>
</dbReference>
<dbReference type="STRING" id="525903.Taci_1031"/>
<comment type="similarity">
    <text evidence="1 7 9">Belongs to the DNA mismatch repair MutS family.</text>
</comment>
<dbReference type="SMART" id="SM00533">
    <property type="entry name" value="MUTSd"/>
    <property type="match status" value="1"/>
</dbReference>
<dbReference type="OrthoDB" id="9802448at2"/>
<dbReference type="InterPro" id="IPR007695">
    <property type="entry name" value="DNA_mismatch_repair_MutS-lik_N"/>
</dbReference>
<evidence type="ECO:0000256" key="6">
    <source>
        <dbReference type="ARBA" id="ARBA00023204"/>
    </source>
</evidence>
<comment type="function">
    <text evidence="7">This protein is involved in the repair of mismatches in DNA. It is possible that it carries out the mismatch recognition step. This protein has a weak ATPase activity.</text>
</comment>
<dbReference type="PANTHER" id="PTHR11361">
    <property type="entry name" value="DNA MISMATCH REPAIR PROTEIN MUTS FAMILY MEMBER"/>
    <property type="match status" value="1"/>
</dbReference>
<dbReference type="Pfam" id="PF05188">
    <property type="entry name" value="MutS_II"/>
    <property type="match status" value="1"/>
</dbReference>
<dbReference type="Pfam" id="PF01624">
    <property type="entry name" value="MutS_I"/>
    <property type="match status" value="1"/>
</dbReference>
<dbReference type="SUPFAM" id="SSF52540">
    <property type="entry name" value="P-loop containing nucleoside triphosphate hydrolases"/>
    <property type="match status" value="1"/>
</dbReference>
<feature type="domain" description="DNA mismatch repair proteins mutS family" evidence="10">
    <location>
        <begin position="674"/>
        <end position="690"/>
    </location>
</feature>
<dbReference type="EMBL" id="CP001818">
    <property type="protein sequence ID" value="ACZ19263.1"/>
    <property type="molecule type" value="Genomic_DNA"/>
</dbReference>
<keyword evidence="2 7" id="KW-0547">Nucleotide-binding</keyword>
<dbReference type="Gene3D" id="3.40.1170.10">
    <property type="entry name" value="DNA repair protein MutS, domain I"/>
    <property type="match status" value="1"/>
</dbReference>
<dbReference type="GO" id="GO:0140664">
    <property type="term" value="F:ATP-dependent DNA damage sensor activity"/>
    <property type="evidence" value="ECO:0007669"/>
    <property type="project" value="InterPro"/>
</dbReference>
<dbReference type="FunFam" id="3.40.1170.10:FF:000001">
    <property type="entry name" value="DNA mismatch repair protein MutS"/>
    <property type="match status" value="1"/>
</dbReference>
<dbReference type="KEGG" id="tai:Taci_1031"/>
<dbReference type="Gene3D" id="1.10.1420.10">
    <property type="match status" value="2"/>
</dbReference>
<dbReference type="GO" id="GO:0006298">
    <property type="term" value="P:mismatch repair"/>
    <property type="evidence" value="ECO:0007669"/>
    <property type="project" value="UniProtKB-UniRule"/>
</dbReference>
<evidence type="ECO:0000259" key="10">
    <source>
        <dbReference type="PROSITE" id="PS00486"/>
    </source>
</evidence>
<dbReference type="InterPro" id="IPR007696">
    <property type="entry name" value="DNA_mismatch_repair_MutS_core"/>
</dbReference>
<dbReference type="PATRIC" id="fig|525903.6.peg.1029"/>
<gene>
    <name evidence="7" type="primary">mutS</name>
    <name evidence="11" type="ordered locus">Taci_1031</name>
</gene>
<dbReference type="InterPro" id="IPR045076">
    <property type="entry name" value="MutS"/>
</dbReference>
<dbReference type="InterPro" id="IPR017261">
    <property type="entry name" value="DNA_mismatch_repair_MutS/MSH"/>
</dbReference>
<dbReference type="PIRSF" id="PIRSF037677">
    <property type="entry name" value="DNA_mis_repair_Msh6"/>
    <property type="match status" value="1"/>
</dbReference>
<dbReference type="InterPro" id="IPR000432">
    <property type="entry name" value="DNA_mismatch_repair_MutS_C"/>
</dbReference>
<dbReference type="eggNOG" id="COG0249">
    <property type="taxonomic scope" value="Bacteria"/>
</dbReference>
<dbReference type="SMART" id="SM00534">
    <property type="entry name" value="MUTSac"/>
    <property type="match status" value="1"/>
</dbReference>
<dbReference type="SUPFAM" id="SSF53150">
    <property type="entry name" value="DNA repair protein MutS, domain II"/>
    <property type="match status" value="1"/>
</dbReference>
<dbReference type="EnsemblBacteria" id="ACZ19263">
    <property type="protein sequence ID" value="ACZ19263"/>
    <property type="gene ID" value="Taci_1031"/>
</dbReference>
<dbReference type="NCBIfam" id="TIGR01070">
    <property type="entry name" value="mutS1"/>
    <property type="match status" value="1"/>
</dbReference>
<dbReference type="NCBIfam" id="NF003810">
    <property type="entry name" value="PRK05399.1"/>
    <property type="match status" value="1"/>
</dbReference>
<evidence type="ECO:0000256" key="5">
    <source>
        <dbReference type="ARBA" id="ARBA00023125"/>
    </source>
</evidence>